<accession>A0A3L9ZXA3</accession>
<sequence>MKDLNNSSIDRKNILNNNLAIQEVYKNIGFYGIKFEEKYRFTKQQVAQYFEVDVRTIERILEDHKEEFIQSGYEVFAGLRLKKFKETVLENVPDTNVGDITESPENTDLISKAPSLGIFTYKAFLNLGMLLSNSDKAKELRSAILDIVIDVLNKKLGGNTKYINQREEEFVPSAIREYNYRQEFTNALDTYITENKFKYAQLTDKIYKSIFKENAKEYRQILKLNTKESIRNTMYSEVLDLISSYENGFADFLKKKYSSKGLKLSLSEAHLLFKEFEELTQAVYNPLREKARSLMASRDMVFRDALHEKLKEYVNAVSAEDFDKFLGEKSKSLEARLEENKEVFKRLKNR</sequence>
<proteinExistence type="predicted"/>
<dbReference type="EMBL" id="REFH01000010">
    <property type="protein sequence ID" value="RMA75035.1"/>
    <property type="molecule type" value="Genomic_DNA"/>
</dbReference>
<protein>
    <recommendedName>
        <fullName evidence="3">DNA-binding protein</fullName>
    </recommendedName>
</protein>
<evidence type="ECO:0008006" key="3">
    <source>
        <dbReference type="Google" id="ProtNLM"/>
    </source>
</evidence>
<evidence type="ECO:0000313" key="2">
    <source>
        <dbReference type="Proteomes" id="UP000280368"/>
    </source>
</evidence>
<evidence type="ECO:0000313" key="1">
    <source>
        <dbReference type="EMBL" id="RMA75035.1"/>
    </source>
</evidence>
<dbReference type="RefSeq" id="WP_121925980.1">
    <property type="nucleotide sequence ID" value="NZ_CBCSGA010000007.1"/>
</dbReference>
<dbReference type="Proteomes" id="UP000280368">
    <property type="component" value="Unassembled WGS sequence"/>
</dbReference>
<reference evidence="1 2" key="1">
    <citation type="submission" date="2018-10" db="EMBL/GenBank/DDBJ databases">
        <title>Genomic Encyclopedia of Archaeal and Bacterial Type Strains, Phase II (KMG-II): from individual species to whole genera.</title>
        <authorList>
            <person name="Goeker M."/>
        </authorList>
    </citation>
    <scope>NUCLEOTIDE SEQUENCE [LARGE SCALE GENOMIC DNA]</scope>
    <source>
        <strain evidence="1 2">DSM 19727</strain>
    </source>
</reference>
<organism evidence="1 2">
    <name type="scientific">Flavobacterium weaverense</name>
    <dbReference type="NCBI Taxonomy" id="271156"/>
    <lineage>
        <taxon>Bacteria</taxon>
        <taxon>Pseudomonadati</taxon>
        <taxon>Bacteroidota</taxon>
        <taxon>Flavobacteriia</taxon>
        <taxon>Flavobacteriales</taxon>
        <taxon>Flavobacteriaceae</taxon>
        <taxon>Flavobacterium</taxon>
    </lineage>
</organism>
<keyword evidence="2" id="KW-1185">Reference proteome</keyword>
<comment type="caution">
    <text evidence="1">The sequence shown here is derived from an EMBL/GenBank/DDBJ whole genome shotgun (WGS) entry which is preliminary data.</text>
</comment>
<name>A0A3L9ZXA3_9FLAO</name>
<dbReference type="AlphaFoldDB" id="A0A3L9ZXA3"/>
<dbReference type="OrthoDB" id="696873at2"/>
<gene>
    <name evidence="1" type="ORF">BC961_2383</name>
</gene>